<proteinExistence type="inferred from homology"/>
<dbReference type="Proteomes" id="UP000320475">
    <property type="component" value="Unassembled WGS sequence"/>
</dbReference>
<dbReference type="PANTHER" id="PTHR19302">
    <property type="entry name" value="GAMMA TUBULIN COMPLEX PROTEIN"/>
    <property type="match status" value="1"/>
</dbReference>
<feature type="domain" description="Gamma tubulin complex component C-terminal" evidence="7">
    <location>
        <begin position="358"/>
        <end position="706"/>
    </location>
</feature>
<evidence type="ECO:0000313" key="11">
    <source>
        <dbReference type="Proteomes" id="UP000317494"/>
    </source>
</evidence>
<dbReference type="InterPro" id="IPR040457">
    <property type="entry name" value="GCP_C"/>
</dbReference>
<evidence type="ECO:0000256" key="5">
    <source>
        <dbReference type="ARBA" id="ARBA00023212"/>
    </source>
</evidence>
<comment type="caution">
    <text evidence="9">The sequence shown here is derived from an EMBL/GenBank/DDBJ whole genome shotgun (WGS) entry which is preliminary data.</text>
</comment>
<dbReference type="GO" id="GO:0031122">
    <property type="term" value="P:cytoplasmic microtubule organization"/>
    <property type="evidence" value="ECO:0007669"/>
    <property type="project" value="TreeGrafter"/>
</dbReference>
<evidence type="ECO:0000259" key="7">
    <source>
        <dbReference type="Pfam" id="PF04130"/>
    </source>
</evidence>
<gene>
    <name evidence="9" type="ORF">SeLEV6574_g02655</name>
    <name evidence="10" type="ORF">SeMB42_g02440</name>
</gene>
<comment type="subcellular location">
    <subcellularLocation>
        <location evidence="1 6">Cytoplasm</location>
        <location evidence="1 6">Cytoskeleton</location>
        <location evidence="1 6">Microtubule organizing center</location>
    </subcellularLocation>
</comment>
<dbReference type="OrthoDB" id="1608002at2759"/>
<dbReference type="InterPro" id="IPR007259">
    <property type="entry name" value="GCP"/>
</dbReference>
<feature type="domain" description="Gamma tubulin complex component protein N-terminal" evidence="8">
    <location>
        <begin position="2"/>
        <end position="350"/>
    </location>
</feature>
<dbReference type="GO" id="GO:0051011">
    <property type="term" value="F:microtubule minus-end binding"/>
    <property type="evidence" value="ECO:0007669"/>
    <property type="project" value="TreeGrafter"/>
</dbReference>
<dbReference type="InterPro" id="IPR042241">
    <property type="entry name" value="GCP_C_sf"/>
</dbReference>
<dbReference type="STRING" id="286115.A0A507D7S4"/>
<dbReference type="EMBL" id="QEAM01000077">
    <property type="protein sequence ID" value="TPX47461.1"/>
    <property type="molecule type" value="Genomic_DNA"/>
</dbReference>
<evidence type="ECO:0000256" key="6">
    <source>
        <dbReference type="RuleBase" id="RU363050"/>
    </source>
</evidence>
<keyword evidence="3 6" id="KW-0963">Cytoplasm</keyword>
<evidence type="ECO:0000256" key="4">
    <source>
        <dbReference type="ARBA" id="ARBA00022701"/>
    </source>
</evidence>
<organism evidence="9 12">
    <name type="scientific">Synchytrium endobioticum</name>
    <dbReference type="NCBI Taxonomy" id="286115"/>
    <lineage>
        <taxon>Eukaryota</taxon>
        <taxon>Fungi</taxon>
        <taxon>Fungi incertae sedis</taxon>
        <taxon>Chytridiomycota</taxon>
        <taxon>Chytridiomycota incertae sedis</taxon>
        <taxon>Chytridiomycetes</taxon>
        <taxon>Synchytriales</taxon>
        <taxon>Synchytriaceae</taxon>
        <taxon>Synchytrium</taxon>
    </lineage>
</organism>
<protein>
    <recommendedName>
        <fullName evidence="6">Spindle pole body component</fullName>
    </recommendedName>
</protein>
<sequence length="732" mass="82007">MIHEVLLALHGCPGDLFIIDNTNGKLVVSPDIPFLHDSERAQLNQLLELAQLYMHLESCTKHPNLPLLAAVKSRYIASGSGSASTSTDHVHQNDLRHAARGVYHQALYMALNEYLNGYRKQILLVERKVLDYLDPDTNGGRTPLTFVNVTFAQFHLVFVHLSDLVHQVESNLAEYHGAKILSLLHHKCNTGLPAVRQAMLQLQHACLGVMYRQITTWMIYGELNDPYAEFFIRKNAEENSIEAGADLTPTVIDLHESRTRWHSEYMIHHHSTPPFMSTRVAENVLFVGKAISTIRESPTINNQQVIRTISTTFLTDFVALSRQQVYKDAELEVLVEKVKTHVSRTLWKAVVVDGHVSRHFKAFKDFYLLGKGEFYVSFLDGCDVVRQQAAARLSLVTEYDMDNLWKKTARDTTAEHDPAVDCFAFKFVKPDERATGSIQSLFESELVHLPLRLEYAATWPLDLILTRLDMDKYNALFTFLVYLKKVQMRIQRIWSLTNAAARGSASGSGLDSDTRPREQTSTANLTRVLWSVRARMMFFIDHLWSYVQMDVLESQYGVLALALRNDDGSLPCADSESAGSDGSPGCGPQEAGCDFEALQCKHHVYLDAIYTGCFLDDSASSASLRGVIKTLLDVSVRFCGVVEDALRSGRLGDHAVQRVESLRREFDDSCQFLFNALAGAKFNAGRNDGSVSFEKLLLRMDYNRWFTVGSDLNADAVNRSSYSGGCGGGLVG</sequence>
<dbReference type="GO" id="GO:0000278">
    <property type="term" value="P:mitotic cell cycle"/>
    <property type="evidence" value="ECO:0007669"/>
    <property type="project" value="TreeGrafter"/>
</dbReference>
<comment type="similarity">
    <text evidence="2 6">Belongs to the TUBGCP family.</text>
</comment>
<reference evidence="11 12" key="1">
    <citation type="journal article" date="2019" name="Sci. Rep.">
        <title>Comparative genomics of chytrid fungi reveal insights into the obligate biotrophic and pathogenic lifestyle of Synchytrium endobioticum.</title>
        <authorList>
            <person name="van de Vossenberg B.T.L.H."/>
            <person name="Warris S."/>
            <person name="Nguyen H.D.T."/>
            <person name="van Gent-Pelzer M.P.E."/>
            <person name="Joly D.L."/>
            <person name="van de Geest H.C."/>
            <person name="Bonants P.J.M."/>
            <person name="Smith D.S."/>
            <person name="Levesque C.A."/>
            <person name="van der Lee T.A.J."/>
        </authorList>
    </citation>
    <scope>NUCLEOTIDE SEQUENCE [LARGE SCALE GENOMIC DNA]</scope>
    <source>
        <strain evidence="9 12">LEV6574</strain>
        <strain evidence="10 11">MB42</strain>
    </source>
</reference>
<dbReference type="EMBL" id="QEAN01000075">
    <property type="protein sequence ID" value="TPX49885.1"/>
    <property type="molecule type" value="Genomic_DNA"/>
</dbReference>
<dbReference type="GO" id="GO:0007020">
    <property type="term" value="P:microtubule nucleation"/>
    <property type="evidence" value="ECO:0007669"/>
    <property type="project" value="InterPro"/>
</dbReference>
<evidence type="ECO:0000256" key="2">
    <source>
        <dbReference type="ARBA" id="ARBA00010337"/>
    </source>
</evidence>
<evidence type="ECO:0000313" key="10">
    <source>
        <dbReference type="EMBL" id="TPX49885.1"/>
    </source>
</evidence>
<dbReference type="VEuPathDB" id="FungiDB:SeMB42_g02440"/>
<evidence type="ECO:0000256" key="3">
    <source>
        <dbReference type="ARBA" id="ARBA00022490"/>
    </source>
</evidence>
<dbReference type="Gene3D" id="1.20.120.1900">
    <property type="entry name" value="Gamma-tubulin complex, C-terminal domain"/>
    <property type="match status" value="1"/>
</dbReference>
<dbReference type="GO" id="GO:0051225">
    <property type="term" value="P:spindle assembly"/>
    <property type="evidence" value="ECO:0007669"/>
    <property type="project" value="TreeGrafter"/>
</dbReference>
<accession>A0A507D7S4</accession>
<keyword evidence="5 6" id="KW-0206">Cytoskeleton</keyword>
<dbReference type="GO" id="GO:0043015">
    <property type="term" value="F:gamma-tubulin binding"/>
    <property type="evidence" value="ECO:0007669"/>
    <property type="project" value="InterPro"/>
</dbReference>
<dbReference type="GO" id="GO:0005874">
    <property type="term" value="C:microtubule"/>
    <property type="evidence" value="ECO:0007669"/>
    <property type="project" value="UniProtKB-KW"/>
</dbReference>
<dbReference type="Pfam" id="PF04130">
    <property type="entry name" value="GCP_C_terminal"/>
    <property type="match status" value="1"/>
</dbReference>
<keyword evidence="11" id="KW-1185">Reference proteome</keyword>
<evidence type="ECO:0000256" key="1">
    <source>
        <dbReference type="ARBA" id="ARBA00004267"/>
    </source>
</evidence>
<dbReference type="GO" id="GO:0005816">
    <property type="term" value="C:spindle pole body"/>
    <property type="evidence" value="ECO:0007669"/>
    <property type="project" value="UniProtKB-ARBA"/>
</dbReference>
<evidence type="ECO:0000313" key="12">
    <source>
        <dbReference type="Proteomes" id="UP000320475"/>
    </source>
</evidence>
<dbReference type="GO" id="GO:0000922">
    <property type="term" value="C:spindle pole"/>
    <property type="evidence" value="ECO:0007669"/>
    <property type="project" value="InterPro"/>
</dbReference>
<name>A0A507D7S4_9FUNG</name>
<dbReference type="PANTHER" id="PTHR19302:SF27">
    <property type="entry name" value="GAMMA-TUBULIN COMPLEX COMPONENT 4"/>
    <property type="match status" value="1"/>
</dbReference>
<dbReference type="InterPro" id="IPR041470">
    <property type="entry name" value="GCP_N"/>
</dbReference>
<dbReference type="GO" id="GO:0000930">
    <property type="term" value="C:gamma-tubulin complex"/>
    <property type="evidence" value="ECO:0007669"/>
    <property type="project" value="TreeGrafter"/>
</dbReference>
<keyword evidence="4 6" id="KW-0493">Microtubule</keyword>
<evidence type="ECO:0000259" key="8">
    <source>
        <dbReference type="Pfam" id="PF17681"/>
    </source>
</evidence>
<dbReference type="GO" id="GO:0051321">
    <property type="term" value="P:meiotic cell cycle"/>
    <property type="evidence" value="ECO:0007669"/>
    <property type="project" value="TreeGrafter"/>
</dbReference>
<evidence type="ECO:0000313" key="9">
    <source>
        <dbReference type="EMBL" id="TPX47461.1"/>
    </source>
</evidence>
<dbReference type="Proteomes" id="UP000317494">
    <property type="component" value="Unassembled WGS sequence"/>
</dbReference>
<dbReference type="Pfam" id="PF17681">
    <property type="entry name" value="GCP_N_terminal"/>
    <property type="match status" value="1"/>
</dbReference>
<dbReference type="AlphaFoldDB" id="A0A507D7S4"/>